<dbReference type="OrthoDB" id="3862662at2759"/>
<accession>A0A7D8USR7</accession>
<comment type="subcellular location">
    <subcellularLocation>
        <location evidence="1">Nucleus</location>
    </subcellularLocation>
</comment>
<dbReference type="Proteomes" id="UP000481288">
    <property type="component" value="Unassembled WGS sequence"/>
</dbReference>
<dbReference type="Gene3D" id="4.10.240.10">
    <property type="entry name" value="Zn(2)-C6 fungal-type DNA-binding domain"/>
    <property type="match status" value="1"/>
</dbReference>
<keyword evidence="9" id="KW-1185">Reference proteome</keyword>
<name>A0A7D8USR7_9HELO</name>
<feature type="region of interest" description="Disordered" evidence="6">
    <location>
        <begin position="666"/>
        <end position="722"/>
    </location>
</feature>
<proteinExistence type="predicted"/>
<evidence type="ECO:0000256" key="3">
    <source>
        <dbReference type="ARBA" id="ARBA00023015"/>
    </source>
</evidence>
<comment type="caution">
    <text evidence="8">The sequence shown here is derived from an EMBL/GenBank/DDBJ whole genome shotgun (WGS) entry which is preliminary data.</text>
</comment>
<organism evidence="8 9">
    <name type="scientific">Lachnellula cervina</name>
    <dbReference type="NCBI Taxonomy" id="1316786"/>
    <lineage>
        <taxon>Eukaryota</taxon>
        <taxon>Fungi</taxon>
        <taxon>Dikarya</taxon>
        <taxon>Ascomycota</taxon>
        <taxon>Pezizomycotina</taxon>
        <taxon>Leotiomycetes</taxon>
        <taxon>Helotiales</taxon>
        <taxon>Lachnaceae</taxon>
        <taxon>Lachnellula</taxon>
    </lineage>
</organism>
<gene>
    <name evidence="8" type="ORF">LCER1_G003235</name>
</gene>
<dbReference type="InterPro" id="IPR001138">
    <property type="entry name" value="Zn2Cys6_DnaBD"/>
</dbReference>
<dbReference type="CDD" id="cd00067">
    <property type="entry name" value="GAL4"/>
    <property type="match status" value="1"/>
</dbReference>
<evidence type="ECO:0000259" key="7">
    <source>
        <dbReference type="PROSITE" id="PS50048"/>
    </source>
</evidence>
<dbReference type="AlphaFoldDB" id="A0A7D8USR7"/>
<dbReference type="PANTHER" id="PTHR47338">
    <property type="entry name" value="ZN(II)2CYS6 TRANSCRIPTION FACTOR (EUROFUNG)-RELATED"/>
    <property type="match status" value="1"/>
</dbReference>
<evidence type="ECO:0000256" key="6">
    <source>
        <dbReference type="SAM" id="MobiDB-lite"/>
    </source>
</evidence>
<dbReference type="GO" id="GO:0008270">
    <property type="term" value="F:zinc ion binding"/>
    <property type="evidence" value="ECO:0007669"/>
    <property type="project" value="InterPro"/>
</dbReference>
<feature type="region of interest" description="Disordered" evidence="6">
    <location>
        <begin position="542"/>
        <end position="561"/>
    </location>
</feature>
<evidence type="ECO:0000256" key="4">
    <source>
        <dbReference type="ARBA" id="ARBA00023163"/>
    </source>
</evidence>
<dbReference type="PROSITE" id="PS50048">
    <property type="entry name" value="ZN2_CY6_FUNGAL_2"/>
    <property type="match status" value="1"/>
</dbReference>
<dbReference type="InterPro" id="IPR050815">
    <property type="entry name" value="TF_fung"/>
</dbReference>
<protein>
    <recommendedName>
        <fullName evidence="7">Zn(2)-C6 fungal-type domain-containing protein</fullName>
    </recommendedName>
</protein>
<dbReference type="CDD" id="cd12148">
    <property type="entry name" value="fungal_TF_MHR"/>
    <property type="match status" value="1"/>
</dbReference>
<evidence type="ECO:0000256" key="5">
    <source>
        <dbReference type="ARBA" id="ARBA00023242"/>
    </source>
</evidence>
<dbReference type="PROSITE" id="PS00463">
    <property type="entry name" value="ZN2_CY6_FUNGAL_1"/>
    <property type="match status" value="1"/>
</dbReference>
<reference evidence="8 9" key="1">
    <citation type="submission" date="2018-05" db="EMBL/GenBank/DDBJ databases">
        <title>Whole genome sequencing for identification of molecular markers to develop diagnostic detection tools for the regulated plant pathogen Lachnellula willkommii.</title>
        <authorList>
            <person name="Giroux E."/>
            <person name="Bilodeau G."/>
        </authorList>
    </citation>
    <scope>NUCLEOTIDE SEQUENCE [LARGE SCALE GENOMIC DNA]</scope>
    <source>
        <strain evidence="8 9">CBS 625.97</strain>
    </source>
</reference>
<dbReference type="GO" id="GO:0006351">
    <property type="term" value="P:DNA-templated transcription"/>
    <property type="evidence" value="ECO:0007669"/>
    <property type="project" value="InterPro"/>
</dbReference>
<feature type="domain" description="Zn(2)-C6 fungal-type" evidence="7">
    <location>
        <begin position="17"/>
        <end position="47"/>
    </location>
</feature>
<dbReference type="Pfam" id="PF00172">
    <property type="entry name" value="Zn_clus"/>
    <property type="match status" value="1"/>
</dbReference>
<feature type="compositionally biased region" description="Polar residues" evidence="6">
    <location>
        <begin position="666"/>
        <end position="677"/>
    </location>
</feature>
<dbReference type="GO" id="GO:0005634">
    <property type="term" value="C:nucleus"/>
    <property type="evidence" value="ECO:0007669"/>
    <property type="project" value="UniProtKB-SubCell"/>
</dbReference>
<feature type="compositionally biased region" description="Basic residues" evidence="6">
    <location>
        <begin position="60"/>
        <end position="69"/>
    </location>
</feature>
<feature type="compositionally biased region" description="Basic and acidic residues" evidence="6">
    <location>
        <begin position="678"/>
        <end position="690"/>
    </location>
</feature>
<keyword evidence="5" id="KW-0539">Nucleus</keyword>
<dbReference type="InterPro" id="IPR036864">
    <property type="entry name" value="Zn2-C6_fun-type_DNA-bd_sf"/>
</dbReference>
<keyword evidence="4" id="KW-0804">Transcription</keyword>
<dbReference type="SMART" id="SM00066">
    <property type="entry name" value="GAL4"/>
    <property type="match status" value="1"/>
</dbReference>
<dbReference type="PANTHER" id="PTHR47338:SF10">
    <property type="entry name" value="TRANSCRIPTION FACTOR DOMAIN-CONTAINING PROTEIN-RELATED"/>
    <property type="match status" value="1"/>
</dbReference>
<evidence type="ECO:0000313" key="9">
    <source>
        <dbReference type="Proteomes" id="UP000481288"/>
    </source>
</evidence>
<sequence>MAAADQNISTGRTSDYACIFCKGRKVKCDRTLPCCSICQKTGQECKYPSEAMKPGPKIGSSKRSRKRARSGSLETTRPIRKPRQESTEASHKSSSHQGLDMTSVLDDEADNQRSGIAVDSYPLSPATTPLDIRTLAYLVHPSHDIASIHDTSSPSDIEIGGETITGTQTHTITHACSVLGISGQALSKYIDLYFENVTAFSLFHRPSFISKMEHIASPSTLIALLASICSLSARFRPDSGPLDLEHEYFNPVNLSHPPHYFETIAQHYVEEALRECSHNAPSLHLLQALVLVTFQRLTKGVRGAAWRGLGVCTRAAYELNLHRVDFENVPETEQITAWCDIEERRRTWWAIWEMDTFASTIKRCPTGIDWSDNETRLPVDDEYWYKREYHSSCFLEKKPNHRLAALQQCKNNGRKAWFIVLNSFMRDGHVASHFRSPRPGDGRYGASSASRKYVAKDTADQLAILANALTCFGMALPKELQYRDEFLTFTSRDPTAVQATKELHCAKFSIHVMTQLARLMIHHHDAYQGALEDLDLPGSSPREFGASPVSDTPSLKSGPQRKGFQECMAASDELLLIVSRSSQDHVRYVNPFVASTIWYGAAVHLTWKVLAPPTENFELIFSKYEVMRMSFDEATAFWDLPKSLSVNLRAMEEQIMKFKSPRRFSTSYYSTGRPNPSSHDRSRNQPERRSSAPQFRAVSGEDTFEGNDLPGINPNNPSFADRETLTPHVETNIGETEAENSFFAKSNDEFNFDLFVPASLSTSLRDTAIAPRGLWDNVGLDMEFAADSEFRGLLQCHE</sequence>
<dbReference type="InterPro" id="IPR007219">
    <property type="entry name" value="XnlR_reg_dom"/>
</dbReference>
<dbReference type="Pfam" id="PF04082">
    <property type="entry name" value="Fungal_trans"/>
    <property type="match status" value="1"/>
</dbReference>
<keyword evidence="2" id="KW-0479">Metal-binding</keyword>
<dbReference type="EMBL" id="QGMG01000393">
    <property type="protein sequence ID" value="TVY53951.1"/>
    <property type="molecule type" value="Genomic_DNA"/>
</dbReference>
<feature type="region of interest" description="Disordered" evidence="6">
    <location>
        <begin position="46"/>
        <end position="100"/>
    </location>
</feature>
<evidence type="ECO:0000256" key="2">
    <source>
        <dbReference type="ARBA" id="ARBA00022723"/>
    </source>
</evidence>
<dbReference type="SMART" id="SM00906">
    <property type="entry name" value="Fungal_trans"/>
    <property type="match status" value="1"/>
</dbReference>
<evidence type="ECO:0000256" key="1">
    <source>
        <dbReference type="ARBA" id="ARBA00004123"/>
    </source>
</evidence>
<dbReference type="GO" id="GO:0000981">
    <property type="term" value="F:DNA-binding transcription factor activity, RNA polymerase II-specific"/>
    <property type="evidence" value="ECO:0007669"/>
    <property type="project" value="InterPro"/>
</dbReference>
<dbReference type="GO" id="GO:0003677">
    <property type="term" value="F:DNA binding"/>
    <property type="evidence" value="ECO:0007669"/>
    <property type="project" value="InterPro"/>
</dbReference>
<dbReference type="SUPFAM" id="SSF57701">
    <property type="entry name" value="Zn2/Cys6 DNA-binding domain"/>
    <property type="match status" value="1"/>
</dbReference>
<feature type="compositionally biased region" description="Basic and acidic residues" evidence="6">
    <location>
        <begin position="82"/>
        <end position="91"/>
    </location>
</feature>
<keyword evidence="3" id="KW-0805">Transcription regulation</keyword>
<evidence type="ECO:0000313" key="8">
    <source>
        <dbReference type="EMBL" id="TVY53951.1"/>
    </source>
</evidence>